<accession>A0ABN9SJB5</accession>
<evidence type="ECO:0008006" key="4">
    <source>
        <dbReference type="Google" id="ProtNLM"/>
    </source>
</evidence>
<dbReference type="EMBL" id="CAUYUJ010011459">
    <property type="protein sequence ID" value="CAK0831809.1"/>
    <property type="molecule type" value="Genomic_DNA"/>
</dbReference>
<name>A0ABN9SJB5_9DINO</name>
<feature type="chain" id="PRO_5045829021" description="Endonuclease/exonuclease/phosphatase domain-containing protein" evidence="1">
    <location>
        <begin position="20"/>
        <end position="302"/>
    </location>
</feature>
<keyword evidence="3" id="KW-1185">Reference proteome</keyword>
<keyword evidence="1" id="KW-0732">Signal</keyword>
<dbReference type="InterPro" id="IPR036691">
    <property type="entry name" value="Endo/exonu/phosph_ase_sf"/>
</dbReference>
<proteinExistence type="predicted"/>
<reference evidence="2" key="1">
    <citation type="submission" date="2023-10" db="EMBL/GenBank/DDBJ databases">
        <authorList>
            <person name="Chen Y."/>
            <person name="Shah S."/>
            <person name="Dougan E. K."/>
            <person name="Thang M."/>
            <person name="Chan C."/>
        </authorList>
    </citation>
    <scope>NUCLEOTIDE SEQUENCE [LARGE SCALE GENOMIC DNA]</scope>
</reference>
<feature type="non-terminal residue" evidence="2">
    <location>
        <position position="302"/>
    </location>
</feature>
<sequence>MWSTLLTCVLYNPLHIVDAWRARAEDLAASLSFADIIVCPATTQRQRLKQAPTTLHTRTHTVYQFGWERGRHNNKIAGCAVFLKRAVRKTHVVEIAHPPSDLAGRRGLIHIHSGQFDVTVIVAYFPPVSNMKADHWRSACKRLASWVHSAIQQAKQRPLVVVGLDANCQFGRRRIGQGLVTSTQDGRHVGPYATGDENEVAAEIWRILEMESRSAPDYILIPAAALTVTKQCRVVRRSMEELQIILDSRPKDHAPLLWQAQCQLQEPTDQDSGGGAAWDREYLAKLLLHEGEGCTIIAELER</sequence>
<evidence type="ECO:0000256" key="1">
    <source>
        <dbReference type="SAM" id="SignalP"/>
    </source>
</evidence>
<evidence type="ECO:0000313" key="3">
    <source>
        <dbReference type="Proteomes" id="UP001189429"/>
    </source>
</evidence>
<dbReference type="Proteomes" id="UP001189429">
    <property type="component" value="Unassembled WGS sequence"/>
</dbReference>
<feature type="signal peptide" evidence="1">
    <location>
        <begin position="1"/>
        <end position="19"/>
    </location>
</feature>
<comment type="caution">
    <text evidence="2">The sequence shown here is derived from an EMBL/GenBank/DDBJ whole genome shotgun (WGS) entry which is preliminary data.</text>
</comment>
<gene>
    <name evidence="2" type="ORF">PCOR1329_LOCUS30063</name>
</gene>
<dbReference type="SUPFAM" id="SSF56219">
    <property type="entry name" value="DNase I-like"/>
    <property type="match status" value="1"/>
</dbReference>
<protein>
    <recommendedName>
        <fullName evidence="4">Endonuclease/exonuclease/phosphatase domain-containing protein</fullName>
    </recommendedName>
</protein>
<evidence type="ECO:0000313" key="2">
    <source>
        <dbReference type="EMBL" id="CAK0831809.1"/>
    </source>
</evidence>
<organism evidence="2 3">
    <name type="scientific">Prorocentrum cordatum</name>
    <dbReference type="NCBI Taxonomy" id="2364126"/>
    <lineage>
        <taxon>Eukaryota</taxon>
        <taxon>Sar</taxon>
        <taxon>Alveolata</taxon>
        <taxon>Dinophyceae</taxon>
        <taxon>Prorocentrales</taxon>
        <taxon>Prorocentraceae</taxon>
        <taxon>Prorocentrum</taxon>
    </lineage>
</organism>
<dbReference type="Gene3D" id="3.60.10.10">
    <property type="entry name" value="Endonuclease/exonuclease/phosphatase"/>
    <property type="match status" value="1"/>
</dbReference>